<evidence type="ECO:0000313" key="7">
    <source>
        <dbReference type="EMBL" id="KAF5400701.1"/>
    </source>
</evidence>
<dbReference type="InterPro" id="IPR027012">
    <property type="entry name" value="Enkurin_dom"/>
</dbReference>
<dbReference type="PANTHER" id="PTHR21490:SF0">
    <property type="entry name" value="ENKURIN"/>
    <property type="match status" value="1"/>
</dbReference>
<organism evidence="7 8">
    <name type="scientific">Paragonimus heterotremus</name>
    <dbReference type="NCBI Taxonomy" id="100268"/>
    <lineage>
        <taxon>Eukaryota</taxon>
        <taxon>Metazoa</taxon>
        <taxon>Spiralia</taxon>
        <taxon>Lophotrochozoa</taxon>
        <taxon>Platyhelminthes</taxon>
        <taxon>Trematoda</taxon>
        <taxon>Digenea</taxon>
        <taxon>Plagiorchiida</taxon>
        <taxon>Troglotremata</taxon>
        <taxon>Troglotrematidae</taxon>
        <taxon>Paragonimus</taxon>
    </lineage>
</organism>
<feature type="domain" description="Enkurin" evidence="6">
    <location>
        <begin position="227"/>
        <end position="319"/>
    </location>
</feature>
<evidence type="ECO:0000256" key="3">
    <source>
        <dbReference type="ARBA" id="ARBA00022490"/>
    </source>
</evidence>
<dbReference type="Pfam" id="PF13864">
    <property type="entry name" value="Enkurin"/>
    <property type="match status" value="1"/>
</dbReference>
<comment type="caution">
    <text evidence="7">The sequence shown here is derived from an EMBL/GenBank/DDBJ whole genome shotgun (WGS) entry which is preliminary data.</text>
</comment>
<name>A0A8J4WHM8_9TREM</name>
<keyword evidence="3" id="KW-0963">Cytoplasm</keyword>
<evidence type="ECO:0000259" key="6">
    <source>
        <dbReference type="PROSITE" id="PS51665"/>
    </source>
</evidence>
<evidence type="ECO:0000256" key="2">
    <source>
        <dbReference type="ARBA" id="ARBA00004245"/>
    </source>
</evidence>
<keyword evidence="5" id="KW-0966">Cell projection</keyword>
<dbReference type="GO" id="GO:0005516">
    <property type="term" value="F:calmodulin binding"/>
    <property type="evidence" value="ECO:0007669"/>
    <property type="project" value="TreeGrafter"/>
</dbReference>
<sequence length="338" mass="38221">MGPAIPACEPDVQLGNPPIGPREYIYNLVPLSKPKVISKYTCLPKIRAIPKRQNEVLKRESMKTMGPPHLDQLSPVIYPDKRPYMLKQSKKPYVKLVNHTVQDCLKAAKKQAAEAEGHVQPGRSSCLTGPKAPLPSLKGTRQVGGVKDVPLKCVKRERNNVNWITRNAIAAITSEPGYRFPPMNRRQIVDTRKGEKFRLKSQRTSSGIEPTYICKHGLGEVPGYILKRNKMMKKTQELLTMYSNEKEVQSTDFILTEEQREKLLNGLKAAWDRYNRKYLGLASINDTLKGKAYKAYLEHQLDMLKADIELVEGHRFLFVESPKNPEAAARSVLESICS</sequence>
<reference evidence="7" key="1">
    <citation type="submission" date="2019-05" db="EMBL/GenBank/DDBJ databases">
        <title>Annotation for the trematode Paragonimus heterotremus.</title>
        <authorList>
            <person name="Choi Y.-J."/>
        </authorList>
    </citation>
    <scope>NUCLEOTIDE SEQUENCE</scope>
    <source>
        <strain evidence="7">LC</strain>
    </source>
</reference>
<dbReference type="Proteomes" id="UP000748531">
    <property type="component" value="Unassembled WGS sequence"/>
</dbReference>
<comment type="subcellular location">
    <subcellularLocation>
        <location evidence="1">Cell projection</location>
        <location evidence="1">Cilium</location>
    </subcellularLocation>
    <subcellularLocation>
        <location evidence="2">Cytoplasm</location>
        <location evidence="2">Cytoskeleton</location>
    </subcellularLocation>
</comment>
<dbReference type="PANTHER" id="PTHR21490">
    <property type="entry name" value="ENKURIN-RELATED"/>
    <property type="match status" value="1"/>
</dbReference>
<dbReference type="AlphaFoldDB" id="A0A8J4WHM8"/>
<evidence type="ECO:0000256" key="4">
    <source>
        <dbReference type="ARBA" id="ARBA00023212"/>
    </source>
</evidence>
<dbReference type="GO" id="GO:0001669">
    <property type="term" value="C:acrosomal vesicle"/>
    <property type="evidence" value="ECO:0007669"/>
    <property type="project" value="TreeGrafter"/>
</dbReference>
<evidence type="ECO:0000313" key="8">
    <source>
        <dbReference type="Proteomes" id="UP000748531"/>
    </source>
</evidence>
<dbReference type="OrthoDB" id="2123594at2759"/>
<dbReference type="InterPro" id="IPR052102">
    <property type="entry name" value="Enkurin_domain-protein"/>
</dbReference>
<protein>
    <submittedName>
        <fullName evidence="7">Enkurin TRPC channel interacting protein</fullName>
    </submittedName>
</protein>
<dbReference type="PROSITE" id="PS51665">
    <property type="entry name" value="ENKURIN"/>
    <property type="match status" value="1"/>
</dbReference>
<proteinExistence type="predicted"/>
<keyword evidence="8" id="KW-1185">Reference proteome</keyword>
<dbReference type="GO" id="GO:0005879">
    <property type="term" value="C:axonemal microtubule"/>
    <property type="evidence" value="ECO:0007669"/>
    <property type="project" value="TreeGrafter"/>
</dbReference>
<evidence type="ECO:0000256" key="5">
    <source>
        <dbReference type="ARBA" id="ARBA00023273"/>
    </source>
</evidence>
<keyword evidence="4" id="KW-0206">Cytoskeleton</keyword>
<accession>A0A8J4WHM8</accession>
<evidence type="ECO:0000256" key="1">
    <source>
        <dbReference type="ARBA" id="ARBA00004138"/>
    </source>
</evidence>
<dbReference type="EMBL" id="LUCH01002980">
    <property type="protein sequence ID" value="KAF5400701.1"/>
    <property type="molecule type" value="Genomic_DNA"/>
</dbReference>
<gene>
    <name evidence="7" type="ORF">PHET_05957</name>
</gene>